<organism evidence="8 9">
    <name type="scientific">Methylacidimicrobium tartarophylax</name>
    <dbReference type="NCBI Taxonomy" id="1041768"/>
    <lineage>
        <taxon>Bacteria</taxon>
        <taxon>Pseudomonadati</taxon>
        <taxon>Verrucomicrobiota</taxon>
        <taxon>Methylacidimicrobium</taxon>
    </lineage>
</organism>
<dbReference type="PANTHER" id="PTHR23133:SF2">
    <property type="entry name" value="IMIDAZOLEGLYCEROL-PHOSPHATE DEHYDRATASE"/>
    <property type="match status" value="1"/>
</dbReference>
<gene>
    <name evidence="6 8" type="primary">hisB</name>
    <name evidence="8" type="ORF">MAMT_00317</name>
</gene>
<keyword evidence="5 6" id="KW-0456">Lyase</keyword>
<dbReference type="InterPro" id="IPR020568">
    <property type="entry name" value="Ribosomal_Su5_D2-typ_SF"/>
</dbReference>
<evidence type="ECO:0000256" key="7">
    <source>
        <dbReference type="RuleBase" id="RU000599"/>
    </source>
</evidence>
<dbReference type="GO" id="GO:0000105">
    <property type="term" value="P:L-histidine biosynthetic process"/>
    <property type="evidence" value="ECO:0007669"/>
    <property type="project" value="UniProtKB-UniRule"/>
</dbReference>
<protein>
    <recommendedName>
        <fullName evidence="2 6">Imidazoleglycerol-phosphate dehydratase</fullName>
        <shortName evidence="6">IGPD</shortName>
        <ecNumber evidence="6 7">4.2.1.19</ecNumber>
    </recommendedName>
</protein>
<sequence>MSPRTATVERSTKETEISLSLHLDGSGRAECETGIPFFDHMLSLFGRHGLFDLQVHARGDREVDFHHTVEDVGICLGQAVGKALGDKKGIRRYGFALIPMDEALAQVALDLSGRPFFALSKADPPPLSLLYAGSFSAQLLEEFLRALTVHGMLTLHLEIRAGRDPHHLLEASFKGVARALAMSVEKDERVVDIPSTKGVL</sequence>
<keyword evidence="9" id="KW-1185">Reference proteome</keyword>
<dbReference type="InterPro" id="IPR000807">
    <property type="entry name" value="ImidazoleglycerolP_deHydtase"/>
</dbReference>
<dbReference type="PROSITE" id="PS00955">
    <property type="entry name" value="IGP_DEHYDRATASE_2"/>
    <property type="match status" value="1"/>
</dbReference>
<dbReference type="FunFam" id="3.30.230.40:FF:000001">
    <property type="entry name" value="Imidazoleglycerol-phosphate dehydratase HisB"/>
    <property type="match status" value="1"/>
</dbReference>
<evidence type="ECO:0000313" key="9">
    <source>
        <dbReference type="Proteomes" id="UP000334923"/>
    </source>
</evidence>
<dbReference type="GO" id="GO:0004424">
    <property type="term" value="F:imidazoleglycerol-phosphate dehydratase activity"/>
    <property type="evidence" value="ECO:0007669"/>
    <property type="project" value="UniProtKB-UniRule"/>
</dbReference>
<dbReference type="NCBIfam" id="NF002114">
    <property type="entry name" value="PRK00951.2-4"/>
    <property type="match status" value="1"/>
</dbReference>
<dbReference type="Gene3D" id="3.30.230.40">
    <property type="entry name" value="Imidazole glycerol phosphate dehydratase, domain 1"/>
    <property type="match status" value="2"/>
</dbReference>
<keyword evidence="3 6" id="KW-0028">Amino-acid biosynthesis</keyword>
<dbReference type="HAMAP" id="MF_00076">
    <property type="entry name" value="HisB"/>
    <property type="match status" value="1"/>
</dbReference>
<evidence type="ECO:0000256" key="1">
    <source>
        <dbReference type="ARBA" id="ARBA00005047"/>
    </source>
</evidence>
<accession>A0A5E6M649</accession>
<evidence type="ECO:0000256" key="2">
    <source>
        <dbReference type="ARBA" id="ARBA00016664"/>
    </source>
</evidence>
<keyword evidence="6" id="KW-0963">Cytoplasm</keyword>
<dbReference type="RefSeq" id="WP_142659187.1">
    <property type="nucleotide sequence ID" value="NZ_CABFVA020000012.1"/>
</dbReference>
<dbReference type="Pfam" id="PF00475">
    <property type="entry name" value="IGPD"/>
    <property type="match status" value="1"/>
</dbReference>
<reference evidence="8 9" key="1">
    <citation type="submission" date="2019-09" db="EMBL/GenBank/DDBJ databases">
        <authorList>
            <person name="Cremers G."/>
        </authorList>
    </citation>
    <scope>NUCLEOTIDE SEQUENCE [LARGE SCALE GENOMIC DNA]</scope>
    <source>
        <strain evidence="8">4A</strain>
    </source>
</reference>
<comment type="similarity">
    <text evidence="6 7">Belongs to the imidazoleglycerol-phosphate dehydratase family.</text>
</comment>
<dbReference type="Proteomes" id="UP000334923">
    <property type="component" value="Unassembled WGS sequence"/>
</dbReference>
<dbReference type="UniPathway" id="UPA00031">
    <property type="reaction ID" value="UER00011"/>
</dbReference>
<dbReference type="PROSITE" id="PS00954">
    <property type="entry name" value="IGP_DEHYDRATASE_1"/>
    <property type="match status" value="1"/>
</dbReference>
<comment type="catalytic activity">
    <reaction evidence="6 7">
        <text>D-erythro-1-(imidazol-4-yl)glycerol 3-phosphate = 3-(imidazol-4-yl)-2-oxopropyl phosphate + H2O</text>
        <dbReference type="Rhea" id="RHEA:11040"/>
        <dbReference type="ChEBI" id="CHEBI:15377"/>
        <dbReference type="ChEBI" id="CHEBI:57766"/>
        <dbReference type="ChEBI" id="CHEBI:58278"/>
        <dbReference type="EC" id="4.2.1.19"/>
    </reaction>
</comment>
<dbReference type="OrthoDB" id="9790411at2"/>
<dbReference type="EC" id="4.2.1.19" evidence="6 7"/>
<dbReference type="AlphaFoldDB" id="A0A5E6M649"/>
<evidence type="ECO:0000256" key="6">
    <source>
        <dbReference type="HAMAP-Rule" id="MF_00076"/>
    </source>
</evidence>
<dbReference type="CDD" id="cd07914">
    <property type="entry name" value="IGPD"/>
    <property type="match status" value="1"/>
</dbReference>
<evidence type="ECO:0000256" key="5">
    <source>
        <dbReference type="ARBA" id="ARBA00023239"/>
    </source>
</evidence>
<dbReference type="PANTHER" id="PTHR23133">
    <property type="entry name" value="IMIDAZOLEGLYCEROL-PHOSPHATE DEHYDRATASE HIS7"/>
    <property type="match status" value="1"/>
</dbReference>
<dbReference type="EMBL" id="CABFVA020000012">
    <property type="protein sequence ID" value="VVM04810.1"/>
    <property type="molecule type" value="Genomic_DNA"/>
</dbReference>
<name>A0A5E6M649_9BACT</name>
<dbReference type="SUPFAM" id="SSF54211">
    <property type="entry name" value="Ribosomal protein S5 domain 2-like"/>
    <property type="match status" value="2"/>
</dbReference>
<dbReference type="FunFam" id="3.30.230.40:FF:000003">
    <property type="entry name" value="Imidazoleglycerol-phosphate dehydratase HisB"/>
    <property type="match status" value="1"/>
</dbReference>
<dbReference type="InterPro" id="IPR020565">
    <property type="entry name" value="ImidazoleglycerP_deHydtase_CS"/>
</dbReference>
<dbReference type="InterPro" id="IPR038494">
    <property type="entry name" value="IGPD_sf"/>
</dbReference>
<keyword evidence="4 6" id="KW-0368">Histidine biosynthesis</keyword>
<proteinExistence type="inferred from homology"/>
<dbReference type="NCBIfam" id="NF002111">
    <property type="entry name" value="PRK00951.2-1"/>
    <property type="match status" value="1"/>
</dbReference>
<comment type="pathway">
    <text evidence="1 6 7">Amino-acid biosynthesis; L-histidine biosynthesis; L-histidine from 5-phospho-alpha-D-ribose 1-diphosphate: step 6/9.</text>
</comment>
<evidence type="ECO:0000256" key="3">
    <source>
        <dbReference type="ARBA" id="ARBA00022605"/>
    </source>
</evidence>
<evidence type="ECO:0000256" key="4">
    <source>
        <dbReference type="ARBA" id="ARBA00023102"/>
    </source>
</evidence>
<dbReference type="GO" id="GO:0005737">
    <property type="term" value="C:cytoplasm"/>
    <property type="evidence" value="ECO:0007669"/>
    <property type="project" value="UniProtKB-SubCell"/>
</dbReference>
<comment type="subcellular location">
    <subcellularLocation>
        <location evidence="6 7">Cytoplasm</location>
    </subcellularLocation>
</comment>
<evidence type="ECO:0000313" key="8">
    <source>
        <dbReference type="EMBL" id="VVM04810.1"/>
    </source>
</evidence>